<sequence precursor="true">MTGRRTRGTAWTAAAVVVAVCCLGLTGCAADATSRVREFLASEREPDDALPPSVNSEGGIDADSSRLAGSLGGTTYYLADFVNPDTGVPGICLILVAADTEFSNSACGNAPGLATVGSETGGATIVEASDSVSADWTRLTDFLIVNPDARP</sequence>
<proteinExistence type="predicted"/>
<protein>
    <recommendedName>
        <fullName evidence="5">Lipoprotein</fullName>
    </recommendedName>
</protein>
<keyword evidence="2" id="KW-0732">Signal</keyword>
<evidence type="ECO:0008006" key="5">
    <source>
        <dbReference type="Google" id="ProtNLM"/>
    </source>
</evidence>
<dbReference type="PROSITE" id="PS51257">
    <property type="entry name" value="PROKAR_LIPOPROTEIN"/>
    <property type="match status" value="1"/>
</dbReference>
<organism evidence="3 4">
    <name type="scientific">Cryobacterium arcticum</name>
    <dbReference type="NCBI Taxonomy" id="670052"/>
    <lineage>
        <taxon>Bacteria</taxon>
        <taxon>Bacillati</taxon>
        <taxon>Actinomycetota</taxon>
        <taxon>Actinomycetes</taxon>
        <taxon>Micrococcales</taxon>
        <taxon>Microbacteriaceae</taxon>
        <taxon>Cryobacterium</taxon>
    </lineage>
</organism>
<name>A0A1B1BHW6_9MICO</name>
<feature type="signal peptide" evidence="2">
    <location>
        <begin position="1"/>
        <end position="29"/>
    </location>
</feature>
<feature type="region of interest" description="Disordered" evidence="1">
    <location>
        <begin position="42"/>
        <end position="61"/>
    </location>
</feature>
<keyword evidence="4" id="KW-1185">Reference proteome</keyword>
<dbReference type="Proteomes" id="UP000092582">
    <property type="component" value="Chromosome 1"/>
</dbReference>
<accession>A0A1B1BHW6</accession>
<evidence type="ECO:0000256" key="1">
    <source>
        <dbReference type="SAM" id="MobiDB-lite"/>
    </source>
</evidence>
<evidence type="ECO:0000256" key="2">
    <source>
        <dbReference type="SAM" id="SignalP"/>
    </source>
</evidence>
<dbReference type="AlphaFoldDB" id="A0A1B1BHW6"/>
<reference evidence="3 4" key="1">
    <citation type="submission" date="2016-06" db="EMBL/GenBank/DDBJ databases">
        <title>Genome sequencing of Cryobacterium arcticum PAMC 27867.</title>
        <authorList>
            <person name="Lee J."/>
            <person name="Kim O.-S."/>
        </authorList>
    </citation>
    <scope>NUCLEOTIDE SEQUENCE [LARGE SCALE GENOMIC DNA]</scope>
    <source>
        <strain evidence="3 4">PAMC 27867</strain>
    </source>
</reference>
<evidence type="ECO:0000313" key="3">
    <source>
        <dbReference type="EMBL" id="ANP72096.1"/>
    </source>
</evidence>
<dbReference type="EMBL" id="CP016282">
    <property type="protein sequence ID" value="ANP72096.1"/>
    <property type="molecule type" value="Genomic_DNA"/>
</dbReference>
<gene>
    <name evidence="3" type="ORF">PA27867_1130</name>
</gene>
<dbReference type="KEGG" id="cart:PA27867_1130"/>
<feature type="chain" id="PRO_5039386089" description="Lipoprotein" evidence="2">
    <location>
        <begin position="30"/>
        <end position="151"/>
    </location>
</feature>
<evidence type="ECO:0000313" key="4">
    <source>
        <dbReference type="Proteomes" id="UP000092582"/>
    </source>
</evidence>